<evidence type="ECO:0000313" key="2">
    <source>
        <dbReference type="Proteomes" id="UP000008841"/>
    </source>
</evidence>
<sequence>MYPEHDSFVDCSTIYVRGYAELYESLKNRPEAFLGVLDTKDLRMVRSTIVRSPKIKGRDKKRFGFFAEQ</sequence>
<dbReference type="OrthoDB" id="1082405at2"/>
<name>B3EE86_CHLL2</name>
<proteinExistence type="predicted"/>
<dbReference type="Proteomes" id="UP000008841">
    <property type="component" value="Chromosome"/>
</dbReference>
<dbReference type="HOGENOM" id="CLU_2768296_0_0_10"/>
<accession>B3EE86</accession>
<dbReference type="RefSeq" id="WP_012465101.1">
    <property type="nucleotide sequence ID" value="NC_010803.1"/>
</dbReference>
<dbReference type="EMBL" id="CP001097">
    <property type="protein sequence ID" value="ACD89220.1"/>
    <property type="molecule type" value="Genomic_DNA"/>
</dbReference>
<evidence type="ECO:0000313" key="1">
    <source>
        <dbReference type="EMBL" id="ACD89220.1"/>
    </source>
</evidence>
<dbReference type="AlphaFoldDB" id="B3EE86"/>
<gene>
    <name evidence="1" type="ordered locus">Clim_0118</name>
</gene>
<dbReference type="KEGG" id="cli:Clim_0118"/>
<organism evidence="1 2">
    <name type="scientific">Chlorobium limicola (strain DSM 245 / NBRC 103803 / 6330)</name>
    <dbReference type="NCBI Taxonomy" id="290315"/>
    <lineage>
        <taxon>Bacteria</taxon>
        <taxon>Pseudomonadati</taxon>
        <taxon>Chlorobiota</taxon>
        <taxon>Chlorobiia</taxon>
        <taxon>Chlorobiales</taxon>
        <taxon>Chlorobiaceae</taxon>
        <taxon>Chlorobium/Pelodictyon group</taxon>
        <taxon>Chlorobium</taxon>
    </lineage>
</organism>
<reference evidence="1 2" key="1">
    <citation type="submission" date="2008-05" db="EMBL/GenBank/DDBJ databases">
        <title>Complete sequence of Chlorobium limicola DSM 245.</title>
        <authorList>
            <consortium name="US DOE Joint Genome Institute"/>
            <person name="Lucas S."/>
            <person name="Copeland A."/>
            <person name="Lapidus A."/>
            <person name="Glavina del Rio T."/>
            <person name="Dalin E."/>
            <person name="Tice H."/>
            <person name="Bruce D."/>
            <person name="Goodwin L."/>
            <person name="Pitluck S."/>
            <person name="Schmutz J."/>
            <person name="Larimer F."/>
            <person name="Land M."/>
            <person name="Hauser L."/>
            <person name="Kyrpides N."/>
            <person name="Ovchinnikova G."/>
            <person name="Zhao F."/>
            <person name="Li T."/>
            <person name="Liu Z."/>
            <person name="Overmann J."/>
            <person name="Bryant D.A."/>
            <person name="Richardson P."/>
        </authorList>
    </citation>
    <scope>NUCLEOTIDE SEQUENCE [LARGE SCALE GENOMIC DNA]</scope>
    <source>
        <strain evidence="2">DSM 245 / NBRC 103803 / 6330</strain>
    </source>
</reference>
<protein>
    <submittedName>
        <fullName evidence="1">Uncharacterized protein</fullName>
    </submittedName>
</protein>